<keyword evidence="11 14" id="KW-0408">Iron</keyword>
<keyword evidence="10" id="KW-0560">Oxidoreductase</keyword>
<dbReference type="Gene3D" id="1.10.630.10">
    <property type="entry name" value="Cytochrome P450"/>
    <property type="match status" value="1"/>
</dbReference>
<keyword evidence="16" id="KW-1185">Reference proteome</keyword>
<dbReference type="PRINTS" id="PR00385">
    <property type="entry name" value="P450"/>
</dbReference>
<accession>A0A8K0G7X8</accession>
<organism evidence="15 16">
    <name type="scientific">Ignelater luminosus</name>
    <name type="common">Cucubano</name>
    <name type="synonym">Pyrophorus luminosus</name>
    <dbReference type="NCBI Taxonomy" id="2038154"/>
    <lineage>
        <taxon>Eukaryota</taxon>
        <taxon>Metazoa</taxon>
        <taxon>Ecdysozoa</taxon>
        <taxon>Arthropoda</taxon>
        <taxon>Hexapoda</taxon>
        <taxon>Insecta</taxon>
        <taxon>Pterygota</taxon>
        <taxon>Neoptera</taxon>
        <taxon>Endopterygota</taxon>
        <taxon>Coleoptera</taxon>
        <taxon>Polyphaga</taxon>
        <taxon>Elateriformia</taxon>
        <taxon>Elateroidea</taxon>
        <taxon>Elateridae</taxon>
        <taxon>Agrypninae</taxon>
        <taxon>Pyrophorini</taxon>
        <taxon>Ignelater</taxon>
    </lineage>
</organism>
<dbReference type="InterPro" id="IPR036396">
    <property type="entry name" value="Cyt_P450_sf"/>
</dbReference>
<evidence type="ECO:0000256" key="5">
    <source>
        <dbReference type="ARBA" id="ARBA00010617"/>
    </source>
</evidence>
<evidence type="ECO:0000256" key="12">
    <source>
        <dbReference type="ARBA" id="ARBA00023033"/>
    </source>
</evidence>
<dbReference type="InterPro" id="IPR050476">
    <property type="entry name" value="Insect_CytP450_Detox"/>
</dbReference>
<dbReference type="GO" id="GO:0016705">
    <property type="term" value="F:oxidoreductase activity, acting on paired donors, with incorporation or reduction of molecular oxygen"/>
    <property type="evidence" value="ECO:0007669"/>
    <property type="project" value="InterPro"/>
</dbReference>
<comment type="caution">
    <text evidence="15">The sequence shown here is derived from an EMBL/GenBank/DDBJ whole genome shotgun (WGS) entry which is preliminary data.</text>
</comment>
<evidence type="ECO:0008006" key="17">
    <source>
        <dbReference type="Google" id="ProtNLM"/>
    </source>
</evidence>
<comment type="function">
    <text evidence="2">May be involved in the metabolism of insect hormones and in the breakdown of synthetic insecticides.</text>
</comment>
<dbReference type="Pfam" id="PF00067">
    <property type="entry name" value="p450"/>
    <property type="match status" value="1"/>
</dbReference>
<reference evidence="15" key="1">
    <citation type="submission" date="2019-08" db="EMBL/GenBank/DDBJ databases">
        <title>The genome of the North American firefly Photinus pyralis.</title>
        <authorList>
            <consortium name="Photinus pyralis genome working group"/>
            <person name="Fallon T.R."/>
            <person name="Sander Lower S.E."/>
            <person name="Weng J.-K."/>
        </authorList>
    </citation>
    <scope>NUCLEOTIDE SEQUENCE</scope>
    <source>
        <strain evidence="15">TRF0915ILg1</strain>
        <tissue evidence="15">Whole body</tissue>
    </source>
</reference>
<dbReference type="OrthoDB" id="2789670at2759"/>
<dbReference type="PANTHER" id="PTHR24292">
    <property type="entry name" value="CYTOCHROME P450"/>
    <property type="match status" value="1"/>
</dbReference>
<evidence type="ECO:0000256" key="14">
    <source>
        <dbReference type="PIRSR" id="PIRSR602403-1"/>
    </source>
</evidence>
<dbReference type="GO" id="GO:0005506">
    <property type="term" value="F:iron ion binding"/>
    <property type="evidence" value="ECO:0007669"/>
    <property type="project" value="InterPro"/>
</dbReference>
<keyword evidence="6 14" id="KW-0349">Heme</keyword>
<dbReference type="GO" id="GO:0004497">
    <property type="term" value="F:monooxygenase activity"/>
    <property type="evidence" value="ECO:0007669"/>
    <property type="project" value="UniProtKB-KW"/>
</dbReference>
<comment type="similarity">
    <text evidence="5">Belongs to the cytochrome P450 family.</text>
</comment>
<evidence type="ECO:0000256" key="10">
    <source>
        <dbReference type="ARBA" id="ARBA00023002"/>
    </source>
</evidence>
<evidence type="ECO:0000256" key="1">
    <source>
        <dbReference type="ARBA" id="ARBA00001971"/>
    </source>
</evidence>
<dbReference type="PRINTS" id="PR00465">
    <property type="entry name" value="EP450IV"/>
</dbReference>
<evidence type="ECO:0000256" key="7">
    <source>
        <dbReference type="ARBA" id="ARBA00022723"/>
    </source>
</evidence>
<dbReference type="EMBL" id="VTPC01019104">
    <property type="protein sequence ID" value="KAF2891927.1"/>
    <property type="molecule type" value="Genomic_DNA"/>
</dbReference>
<evidence type="ECO:0000256" key="3">
    <source>
        <dbReference type="ARBA" id="ARBA00004174"/>
    </source>
</evidence>
<evidence type="ECO:0000256" key="11">
    <source>
        <dbReference type="ARBA" id="ARBA00023004"/>
    </source>
</evidence>
<keyword evidence="7 14" id="KW-0479">Metal-binding</keyword>
<gene>
    <name evidence="15" type="ORF">ILUMI_14246</name>
</gene>
<evidence type="ECO:0000313" key="15">
    <source>
        <dbReference type="EMBL" id="KAF2891927.1"/>
    </source>
</evidence>
<keyword evidence="8" id="KW-0256">Endoplasmic reticulum</keyword>
<proteinExistence type="inferred from homology"/>
<dbReference type="InterPro" id="IPR001128">
    <property type="entry name" value="Cyt_P450"/>
</dbReference>
<evidence type="ECO:0000256" key="4">
    <source>
        <dbReference type="ARBA" id="ARBA00004406"/>
    </source>
</evidence>
<dbReference type="AlphaFoldDB" id="A0A8K0G7X8"/>
<comment type="cofactor">
    <cofactor evidence="1 14">
        <name>heme</name>
        <dbReference type="ChEBI" id="CHEBI:30413"/>
    </cofactor>
</comment>
<keyword evidence="13" id="KW-0472">Membrane</keyword>
<evidence type="ECO:0000313" key="16">
    <source>
        <dbReference type="Proteomes" id="UP000801492"/>
    </source>
</evidence>
<dbReference type="GO" id="GO:0005789">
    <property type="term" value="C:endoplasmic reticulum membrane"/>
    <property type="evidence" value="ECO:0007669"/>
    <property type="project" value="UniProtKB-SubCell"/>
</dbReference>
<keyword evidence="9" id="KW-0492">Microsome</keyword>
<evidence type="ECO:0000256" key="2">
    <source>
        <dbReference type="ARBA" id="ARBA00003690"/>
    </source>
</evidence>
<dbReference type="GO" id="GO:0020037">
    <property type="term" value="F:heme binding"/>
    <property type="evidence" value="ECO:0007669"/>
    <property type="project" value="InterPro"/>
</dbReference>
<evidence type="ECO:0000256" key="13">
    <source>
        <dbReference type="ARBA" id="ARBA00023136"/>
    </source>
</evidence>
<protein>
    <recommendedName>
        <fullName evidence="17">Cytochrome P450</fullName>
    </recommendedName>
</protein>
<dbReference type="PANTHER" id="PTHR24292:SF54">
    <property type="entry name" value="CYP9F3-RELATED"/>
    <property type="match status" value="1"/>
</dbReference>
<dbReference type="Proteomes" id="UP000801492">
    <property type="component" value="Unassembled WGS sequence"/>
</dbReference>
<feature type="binding site" description="axial binding residue" evidence="14">
    <location>
        <position position="117"/>
    </location>
    <ligand>
        <name>heme</name>
        <dbReference type="ChEBI" id="CHEBI:30413"/>
    </ligand>
    <ligandPart>
        <name>Fe</name>
        <dbReference type="ChEBI" id="CHEBI:18248"/>
    </ligandPart>
</feature>
<sequence>MWKKVNWKKPKKKIKVTDEDITAHAVVAGYDTIAATLALMSYKLADRDYVIEPRLPGEKPVYVEVNTSCWIPIYALHRDPQYYPNSDKFDPKRFSDENKNDIKRFTYLPFGAGPSGCVGA</sequence>
<keyword evidence="12" id="KW-0503">Monooxygenase</keyword>
<evidence type="ECO:0000256" key="8">
    <source>
        <dbReference type="ARBA" id="ARBA00022824"/>
    </source>
</evidence>
<evidence type="ECO:0000256" key="6">
    <source>
        <dbReference type="ARBA" id="ARBA00022617"/>
    </source>
</evidence>
<dbReference type="SUPFAM" id="SSF48264">
    <property type="entry name" value="Cytochrome P450"/>
    <property type="match status" value="1"/>
</dbReference>
<comment type="subcellular location">
    <subcellularLocation>
        <location evidence="4">Endoplasmic reticulum membrane</location>
        <topology evidence="4">Peripheral membrane protein</topology>
    </subcellularLocation>
    <subcellularLocation>
        <location evidence="3">Microsome membrane</location>
        <topology evidence="3">Peripheral membrane protein</topology>
    </subcellularLocation>
</comment>
<dbReference type="InterPro" id="IPR002403">
    <property type="entry name" value="Cyt_P450_E_grp-IV"/>
</dbReference>
<name>A0A8K0G7X8_IGNLU</name>
<evidence type="ECO:0000256" key="9">
    <source>
        <dbReference type="ARBA" id="ARBA00022848"/>
    </source>
</evidence>